<evidence type="ECO:0000256" key="5">
    <source>
        <dbReference type="SAM" id="Phobius"/>
    </source>
</evidence>
<evidence type="ECO:0000313" key="7">
    <source>
        <dbReference type="EMBL" id="WVX80509.1"/>
    </source>
</evidence>
<evidence type="ECO:0000259" key="6">
    <source>
        <dbReference type="Pfam" id="PF12698"/>
    </source>
</evidence>
<dbReference type="NCBIfam" id="TIGR03062">
    <property type="entry name" value="pip_yhgE_Cterm"/>
    <property type="match status" value="1"/>
</dbReference>
<dbReference type="Gene3D" id="1.10.287.950">
    <property type="entry name" value="Methyl-accepting chemotaxis protein"/>
    <property type="match status" value="1"/>
</dbReference>
<feature type="domain" description="ABC-2 type transporter transmembrane" evidence="6">
    <location>
        <begin position="21"/>
        <end position="166"/>
    </location>
</feature>
<feature type="transmembrane region" description="Helical" evidence="5">
    <location>
        <begin position="587"/>
        <end position="608"/>
    </location>
</feature>
<feature type="transmembrane region" description="Helical" evidence="5">
    <location>
        <begin position="562"/>
        <end position="580"/>
    </location>
</feature>
<dbReference type="InterPro" id="IPR013525">
    <property type="entry name" value="ABC2_TM"/>
</dbReference>
<protein>
    <submittedName>
        <fullName evidence="7">YhgE/Pip domain-containing protein</fullName>
    </submittedName>
</protein>
<keyword evidence="8" id="KW-1185">Reference proteome</keyword>
<evidence type="ECO:0000256" key="1">
    <source>
        <dbReference type="ARBA" id="ARBA00004141"/>
    </source>
</evidence>
<dbReference type="Gene3D" id="3.40.1710.10">
    <property type="entry name" value="abc type-2 transporter like domain"/>
    <property type="match status" value="1"/>
</dbReference>
<dbReference type="RefSeq" id="WP_338449440.1">
    <property type="nucleotide sequence ID" value="NZ_CP137640.1"/>
</dbReference>
<feature type="transmembrane region" description="Helical" evidence="5">
    <location>
        <begin position="490"/>
        <end position="513"/>
    </location>
</feature>
<gene>
    <name evidence="7" type="ORF">R4Z09_25230</name>
</gene>
<dbReference type="PANTHER" id="PTHR43077">
    <property type="entry name" value="TRANSPORT PERMEASE YVFS-RELATED"/>
    <property type="match status" value="1"/>
</dbReference>
<keyword evidence="2 5" id="KW-0812">Transmembrane</keyword>
<dbReference type="InterPro" id="IPR023908">
    <property type="entry name" value="xxxLxxG_rpt"/>
</dbReference>
<feature type="transmembrane region" description="Helical" evidence="5">
    <location>
        <begin position="648"/>
        <end position="669"/>
    </location>
</feature>
<dbReference type="Proteomes" id="UP001357223">
    <property type="component" value="Chromosome"/>
</dbReference>
<dbReference type="EMBL" id="CP137640">
    <property type="protein sequence ID" value="WVX80509.1"/>
    <property type="molecule type" value="Genomic_DNA"/>
</dbReference>
<evidence type="ECO:0000313" key="8">
    <source>
        <dbReference type="Proteomes" id="UP001357223"/>
    </source>
</evidence>
<evidence type="ECO:0000256" key="2">
    <source>
        <dbReference type="ARBA" id="ARBA00022692"/>
    </source>
</evidence>
<sequence>MDEEIKTNQRSMKRLMIVAVIAILFVPILYSGIYLSSFWDPYGHFDRVPVAFVNQDKPVVKNGTEFHLGKDIQENLKDNKSIGWHFVSYNQAKKGIEGTKYYALIVIPEDFSKKISESNYGKFEKPKIIYEANKGKNYVFAQVSERAAENIKAEVASNIQKETTKALANNLFAIRDSLGDASTGAADLQEGTSALAAGADQLSSGLNTSASGSDQLKEGLEEAAGGQSKLAAGMGSLLDGLHQFKSGLTQSTGDVSALSAGAASVSDGLGEMNATLEKAKLSEGLQAAADSIGSIKGAISQASTVLASSNDPASIAQARGILEQLVTNINNQNLEGNLQNAATSTGDLVVNLQRLNGGAKQVAEGTNTIEDTLTETQEQASAGVDKLISGAEELQTGSNDLLEGLQTAAANTGELSSGLHELHDGAIDLNEGMAAADQGALDLKEGLENGYNEMNDNLTFTVEGISNFIKNPLAIEDQTINQVNTYGEGLAPYFISLSLWLGAMLMNLVLSLVKLSKVITSKFWGSYIGTFIAGAILVMLQAVILTVILVNGLGMEAVSIPVFYLGNMFISLVFFSIMYGMSFAAGLVATPIVFILFILQLASSGGTFPIETSPEFFRAISPYFPMTYTVEALRMITSGINTSRMQTIALILLMFLLLFAIGGYAVKWIMNRKSTRRLAAQ</sequence>
<dbReference type="InterPro" id="IPR051328">
    <property type="entry name" value="T7SS_ABC-Transporter"/>
</dbReference>
<keyword evidence="3 5" id="KW-1133">Transmembrane helix</keyword>
<comment type="subcellular location">
    <subcellularLocation>
        <location evidence="1">Membrane</location>
        <topology evidence="1">Multi-pass membrane protein</topology>
    </subcellularLocation>
</comment>
<dbReference type="InterPro" id="IPR017501">
    <property type="entry name" value="Phage_infect_YhgE_C"/>
</dbReference>
<dbReference type="NCBIfam" id="TIGR03057">
    <property type="entry name" value="xxxLxxG_by_4"/>
    <property type="match status" value="1"/>
</dbReference>
<dbReference type="NCBIfam" id="TIGR03061">
    <property type="entry name" value="pip_yhgE_Nterm"/>
    <property type="match status" value="1"/>
</dbReference>
<dbReference type="PANTHER" id="PTHR43077:SF5">
    <property type="entry name" value="PHAGE INFECTION PROTEIN"/>
    <property type="match status" value="1"/>
</dbReference>
<organism evidence="7 8">
    <name type="scientific">Niallia oryzisoli</name>
    <dbReference type="NCBI Taxonomy" id="1737571"/>
    <lineage>
        <taxon>Bacteria</taxon>
        <taxon>Bacillati</taxon>
        <taxon>Bacillota</taxon>
        <taxon>Bacilli</taxon>
        <taxon>Bacillales</taxon>
        <taxon>Bacillaceae</taxon>
        <taxon>Niallia</taxon>
    </lineage>
</organism>
<proteinExistence type="predicted"/>
<keyword evidence="4 5" id="KW-0472">Membrane</keyword>
<name>A0ABZ2CHD4_9BACI</name>
<feature type="transmembrane region" description="Helical" evidence="5">
    <location>
        <begin position="525"/>
        <end position="550"/>
    </location>
</feature>
<dbReference type="Pfam" id="PF12698">
    <property type="entry name" value="ABC2_membrane_3"/>
    <property type="match status" value="1"/>
</dbReference>
<feature type="transmembrane region" description="Helical" evidence="5">
    <location>
        <begin position="15"/>
        <end position="39"/>
    </location>
</feature>
<evidence type="ECO:0000256" key="3">
    <source>
        <dbReference type="ARBA" id="ARBA00022989"/>
    </source>
</evidence>
<accession>A0ABZ2CHD4</accession>
<reference evidence="7 8" key="1">
    <citation type="submission" date="2023-10" db="EMBL/GenBank/DDBJ databases">
        <title>Niallia locisalis sp.nov. isolated from a salt pond sample.</title>
        <authorList>
            <person name="Li X.-J."/>
            <person name="Dong L."/>
        </authorList>
    </citation>
    <scope>NUCLEOTIDE SEQUENCE [LARGE SCALE GENOMIC DNA]</scope>
    <source>
        <strain evidence="7 8">DSM 29761</strain>
    </source>
</reference>
<dbReference type="InterPro" id="IPR017500">
    <property type="entry name" value="Phage_infect_YhgE_N"/>
</dbReference>
<evidence type="ECO:0000256" key="4">
    <source>
        <dbReference type="ARBA" id="ARBA00023136"/>
    </source>
</evidence>